<gene>
    <name evidence="2" type="ORF">CP97_02195</name>
</gene>
<dbReference type="EMBL" id="CP011310">
    <property type="protein sequence ID" value="AKQ41113.1"/>
    <property type="molecule type" value="Genomic_DNA"/>
</dbReference>
<organism evidence="2 3">
    <name type="scientific">Aurantiacibacter atlanticus</name>
    <dbReference type="NCBI Taxonomy" id="1648404"/>
    <lineage>
        <taxon>Bacteria</taxon>
        <taxon>Pseudomonadati</taxon>
        <taxon>Pseudomonadota</taxon>
        <taxon>Alphaproteobacteria</taxon>
        <taxon>Sphingomonadales</taxon>
        <taxon>Erythrobacteraceae</taxon>
        <taxon>Aurantiacibacter</taxon>
    </lineage>
</organism>
<protein>
    <recommendedName>
        <fullName evidence="4">Lipoprotein</fullName>
    </recommendedName>
</protein>
<dbReference type="OrthoDB" id="7428913at2"/>
<name>A0A0H4VVP1_9SPHN</name>
<evidence type="ECO:0000256" key="1">
    <source>
        <dbReference type="SAM" id="SignalP"/>
    </source>
</evidence>
<feature type="chain" id="PRO_5005211222" description="Lipoprotein" evidence="1">
    <location>
        <begin position="22"/>
        <end position="111"/>
    </location>
</feature>
<feature type="signal peptide" evidence="1">
    <location>
        <begin position="1"/>
        <end position="21"/>
    </location>
</feature>
<dbReference type="AlphaFoldDB" id="A0A0H4VVP1"/>
<accession>A0A0H4VVP1</accession>
<dbReference type="PATRIC" id="fig|1648404.4.peg.468"/>
<keyword evidence="1" id="KW-0732">Signal</keyword>
<dbReference type="PROSITE" id="PS51257">
    <property type="entry name" value="PROKAR_LIPOPROTEIN"/>
    <property type="match status" value="1"/>
</dbReference>
<reference evidence="2 3" key="1">
    <citation type="journal article" date="2015" name="Int. J. Syst. Evol. Microbiol.">
        <title>Erythrobacter atlanticus sp. nov., a bacterium from ocean sediment able to degrade polycyclic aromatic hydrocarbons.</title>
        <authorList>
            <person name="Zhuang L."/>
            <person name="Liu Y."/>
            <person name="Wang L."/>
            <person name="Wang W."/>
            <person name="Shao Z."/>
        </authorList>
    </citation>
    <scope>NUCLEOTIDE SEQUENCE [LARGE SCALE GENOMIC DNA]</scope>
    <source>
        <strain evidence="3">s21-N3</strain>
    </source>
</reference>
<reference evidence="3" key="2">
    <citation type="submission" date="2015-04" db="EMBL/GenBank/DDBJ databases">
        <title>The complete genome sequence of Erythrobacter sp. s21-N3.</title>
        <authorList>
            <person name="Zhuang L."/>
            <person name="Liu Y."/>
            <person name="Shao Z."/>
        </authorList>
    </citation>
    <scope>NUCLEOTIDE SEQUENCE [LARGE SCALE GENOMIC DNA]</scope>
    <source>
        <strain evidence="3">s21-N3</strain>
    </source>
</reference>
<dbReference type="RefSeq" id="WP_048884606.1">
    <property type="nucleotide sequence ID" value="NZ_CP011310.1"/>
</dbReference>
<keyword evidence="3" id="KW-1185">Reference proteome</keyword>
<evidence type="ECO:0000313" key="2">
    <source>
        <dbReference type="EMBL" id="AKQ41113.1"/>
    </source>
</evidence>
<evidence type="ECO:0008006" key="4">
    <source>
        <dbReference type="Google" id="ProtNLM"/>
    </source>
</evidence>
<dbReference type="Proteomes" id="UP000059113">
    <property type="component" value="Chromosome"/>
</dbReference>
<sequence length="111" mass="12437">MRPTAIFICPILALILGGCVAKTVVGAATAPVRAASKVVDWTTTSQDEADRERGREIRRREERLGRLEDDYRELEEDCLDGDDSACREAVHMRNEINHLRPSVPVESDDDD</sequence>
<proteinExistence type="predicted"/>
<evidence type="ECO:0000313" key="3">
    <source>
        <dbReference type="Proteomes" id="UP000059113"/>
    </source>
</evidence>
<dbReference type="KEGG" id="ery:CP97_02195"/>